<name>A0ABW4TZG9_9SPHN</name>
<protein>
    <submittedName>
        <fullName evidence="2">Head decoration protein</fullName>
    </submittedName>
</protein>
<dbReference type="RefSeq" id="WP_380928877.1">
    <property type="nucleotide sequence ID" value="NZ_JBHUGS010000002.1"/>
</dbReference>
<dbReference type="Pfam" id="PF02924">
    <property type="entry name" value="HDPD"/>
    <property type="match status" value="1"/>
</dbReference>
<reference evidence="3" key="1">
    <citation type="journal article" date="2019" name="Int. J. Syst. Evol. Microbiol.">
        <title>The Global Catalogue of Microorganisms (GCM) 10K type strain sequencing project: providing services to taxonomists for standard genome sequencing and annotation.</title>
        <authorList>
            <consortium name="The Broad Institute Genomics Platform"/>
            <consortium name="The Broad Institute Genome Sequencing Center for Infectious Disease"/>
            <person name="Wu L."/>
            <person name="Ma J."/>
        </authorList>
    </citation>
    <scope>NUCLEOTIDE SEQUENCE [LARGE SCALE GENOMIC DNA]</scope>
    <source>
        <strain evidence="3">CGMCC 1.12702</strain>
    </source>
</reference>
<dbReference type="InterPro" id="IPR004195">
    <property type="entry name" value="Head_decoration_D"/>
</dbReference>
<evidence type="ECO:0000313" key="2">
    <source>
        <dbReference type="EMBL" id="MFD1950678.1"/>
    </source>
</evidence>
<proteinExistence type="predicted"/>
<keyword evidence="3" id="KW-1185">Reference proteome</keyword>
<gene>
    <name evidence="2" type="ORF">ACFSGX_07850</name>
</gene>
<feature type="region of interest" description="Disordered" evidence="1">
    <location>
        <begin position="1"/>
        <end position="26"/>
    </location>
</feature>
<dbReference type="Proteomes" id="UP001597400">
    <property type="component" value="Unassembled WGS sequence"/>
</dbReference>
<feature type="compositionally biased region" description="Polar residues" evidence="1">
    <location>
        <begin position="13"/>
        <end position="26"/>
    </location>
</feature>
<evidence type="ECO:0000256" key="1">
    <source>
        <dbReference type="SAM" id="MobiDB-lite"/>
    </source>
</evidence>
<sequence length="215" mass="23463">MAEYEDFGKYPSPRSTGTNPPVVNDFGTGSTFVRGVIMRYHEEAPYEGTHHKVNRDGKVAYQKFSDAIHLDYLGESAPLSVINEEITFAPGTSTAFDLRTGMIVGQVTATKFWLPWKATATDGSQIAAGIMATPHFTFPGRQTKALATVRGPATVNGNLLCFHTDPDLPWNQSTRTANALAEEAFNRTARDAAAALAFPQLAQRGIKVLTEFKRP</sequence>
<organism evidence="2 3">
    <name type="scientific">Sphingomonas arantia</name>
    <dbReference type="NCBI Taxonomy" id="1460676"/>
    <lineage>
        <taxon>Bacteria</taxon>
        <taxon>Pseudomonadati</taxon>
        <taxon>Pseudomonadota</taxon>
        <taxon>Alphaproteobacteria</taxon>
        <taxon>Sphingomonadales</taxon>
        <taxon>Sphingomonadaceae</taxon>
        <taxon>Sphingomonas</taxon>
    </lineage>
</organism>
<comment type="caution">
    <text evidence="2">The sequence shown here is derived from an EMBL/GenBank/DDBJ whole genome shotgun (WGS) entry which is preliminary data.</text>
</comment>
<dbReference type="EMBL" id="JBHUGS010000002">
    <property type="protein sequence ID" value="MFD1950678.1"/>
    <property type="molecule type" value="Genomic_DNA"/>
</dbReference>
<accession>A0ABW4TZG9</accession>
<evidence type="ECO:0000313" key="3">
    <source>
        <dbReference type="Proteomes" id="UP001597400"/>
    </source>
</evidence>